<dbReference type="EMBL" id="KQ971319">
    <property type="protein sequence ID" value="EFA00516.1"/>
    <property type="molecule type" value="Genomic_DNA"/>
</dbReference>
<accession>D6WG11</accession>
<proteinExistence type="predicted"/>
<gene>
    <name evidence="2" type="primary">GLEAN_03380</name>
    <name evidence="2" type="ORF">TcasGA2_TC003380</name>
</gene>
<dbReference type="Proteomes" id="UP000007266">
    <property type="component" value="Linkage group 3"/>
</dbReference>
<dbReference type="HOGENOM" id="CLU_2349431_0_0_1"/>
<feature type="region of interest" description="Disordered" evidence="1">
    <location>
        <begin position="69"/>
        <end position="97"/>
    </location>
</feature>
<protein>
    <submittedName>
        <fullName evidence="2">Uncharacterized protein</fullName>
    </submittedName>
</protein>
<evidence type="ECO:0000256" key="1">
    <source>
        <dbReference type="SAM" id="MobiDB-lite"/>
    </source>
</evidence>
<reference evidence="2 3" key="2">
    <citation type="journal article" date="2010" name="Nucleic Acids Res.">
        <title>BeetleBase in 2010: revisions to provide comprehensive genomic information for Tribolium castaneum.</title>
        <authorList>
            <person name="Kim H.S."/>
            <person name="Murphy T."/>
            <person name="Xia J."/>
            <person name="Caragea D."/>
            <person name="Park Y."/>
            <person name="Beeman R.W."/>
            <person name="Lorenzen M.D."/>
            <person name="Butcher S."/>
            <person name="Manak J.R."/>
            <person name="Brown S.J."/>
        </authorList>
    </citation>
    <scope>GENOME REANNOTATION</scope>
    <source>
        <strain evidence="2 3">Georgia GA2</strain>
    </source>
</reference>
<dbReference type="AlphaFoldDB" id="D6WG11"/>
<reference evidence="2 3" key="1">
    <citation type="journal article" date="2008" name="Nature">
        <title>The genome of the model beetle and pest Tribolium castaneum.</title>
        <authorList>
            <consortium name="Tribolium Genome Sequencing Consortium"/>
            <person name="Richards S."/>
            <person name="Gibbs R.A."/>
            <person name="Weinstock G.M."/>
            <person name="Brown S.J."/>
            <person name="Denell R."/>
            <person name="Beeman R.W."/>
            <person name="Gibbs R."/>
            <person name="Beeman R.W."/>
            <person name="Brown S.J."/>
            <person name="Bucher G."/>
            <person name="Friedrich M."/>
            <person name="Grimmelikhuijzen C.J."/>
            <person name="Klingler M."/>
            <person name="Lorenzen M."/>
            <person name="Richards S."/>
            <person name="Roth S."/>
            <person name="Schroder R."/>
            <person name="Tautz D."/>
            <person name="Zdobnov E.M."/>
            <person name="Muzny D."/>
            <person name="Gibbs R.A."/>
            <person name="Weinstock G.M."/>
            <person name="Attaway T."/>
            <person name="Bell S."/>
            <person name="Buhay C.J."/>
            <person name="Chandrabose M.N."/>
            <person name="Chavez D."/>
            <person name="Clerk-Blankenburg K.P."/>
            <person name="Cree A."/>
            <person name="Dao M."/>
            <person name="Davis C."/>
            <person name="Chacko J."/>
            <person name="Dinh H."/>
            <person name="Dugan-Rocha S."/>
            <person name="Fowler G."/>
            <person name="Garner T.T."/>
            <person name="Garnes J."/>
            <person name="Gnirke A."/>
            <person name="Hawes A."/>
            <person name="Hernandez J."/>
            <person name="Hines S."/>
            <person name="Holder M."/>
            <person name="Hume J."/>
            <person name="Jhangiani S.N."/>
            <person name="Joshi V."/>
            <person name="Khan Z.M."/>
            <person name="Jackson L."/>
            <person name="Kovar C."/>
            <person name="Kowis A."/>
            <person name="Lee S."/>
            <person name="Lewis L.R."/>
            <person name="Margolis J."/>
            <person name="Morgan M."/>
            <person name="Nazareth L.V."/>
            <person name="Nguyen N."/>
            <person name="Okwuonu G."/>
            <person name="Parker D."/>
            <person name="Richards S."/>
            <person name="Ruiz S.J."/>
            <person name="Santibanez J."/>
            <person name="Savard J."/>
            <person name="Scherer S.E."/>
            <person name="Schneider B."/>
            <person name="Sodergren E."/>
            <person name="Tautz D."/>
            <person name="Vattahil S."/>
            <person name="Villasana D."/>
            <person name="White C.S."/>
            <person name="Wright R."/>
            <person name="Park Y."/>
            <person name="Beeman R.W."/>
            <person name="Lord J."/>
            <person name="Oppert B."/>
            <person name="Lorenzen M."/>
            <person name="Brown S."/>
            <person name="Wang L."/>
            <person name="Savard J."/>
            <person name="Tautz D."/>
            <person name="Richards S."/>
            <person name="Weinstock G."/>
            <person name="Gibbs R.A."/>
            <person name="Liu Y."/>
            <person name="Worley K."/>
            <person name="Weinstock G."/>
            <person name="Elsik C.G."/>
            <person name="Reese J.T."/>
            <person name="Elhaik E."/>
            <person name="Landan G."/>
            <person name="Graur D."/>
            <person name="Arensburger P."/>
            <person name="Atkinson P."/>
            <person name="Beeman R.W."/>
            <person name="Beidler J."/>
            <person name="Brown S.J."/>
            <person name="Demuth J.P."/>
            <person name="Drury D.W."/>
            <person name="Du Y.Z."/>
            <person name="Fujiwara H."/>
            <person name="Lorenzen M."/>
            <person name="Maselli V."/>
            <person name="Osanai M."/>
            <person name="Park Y."/>
            <person name="Robertson H.M."/>
            <person name="Tu Z."/>
            <person name="Wang J.J."/>
            <person name="Wang S."/>
            <person name="Richards S."/>
            <person name="Song H."/>
            <person name="Zhang L."/>
            <person name="Sodergren E."/>
            <person name="Werner D."/>
            <person name="Stanke M."/>
            <person name="Morgenstern B."/>
            <person name="Solovyev V."/>
            <person name="Kosarev P."/>
            <person name="Brown G."/>
            <person name="Chen H.C."/>
            <person name="Ermolaeva O."/>
            <person name="Hlavina W."/>
            <person name="Kapustin Y."/>
            <person name="Kiryutin B."/>
            <person name="Kitts P."/>
            <person name="Maglott D."/>
            <person name="Pruitt K."/>
            <person name="Sapojnikov V."/>
            <person name="Souvorov A."/>
            <person name="Mackey A.J."/>
            <person name="Waterhouse R.M."/>
            <person name="Wyder S."/>
            <person name="Zdobnov E.M."/>
            <person name="Zdobnov E.M."/>
            <person name="Wyder S."/>
            <person name="Kriventseva E.V."/>
            <person name="Kadowaki T."/>
            <person name="Bork P."/>
            <person name="Aranda M."/>
            <person name="Bao R."/>
            <person name="Beermann A."/>
            <person name="Berns N."/>
            <person name="Bolognesi R."/>
            <person name="Bonneton F."/>
            <person name="Bopp D."/>
            <person name="Brown S.J."/>
            <person name="Bucher G."/>
            <person name="Butts T."/>
            <person name="Chaumot A."/>
            <person name="Denell R.E."/>
            <person name="Ferrier D.E."/>
            <person name="Friedrich M."/>
            <person name="Gordon C.M."/>
            <person name="Jindra M."/>
            <person name="Klingler M."/>
            <person name="Lan Q."/>
            <person name="Lattorff H.M."/>
            <person name="Laudet V."/>
            <person name="von Levetsow C."/>
            <person name="Liu Z."/>
            <person name="Lutz R."/>
            <person name="Lynch J.A."/>
            <person name="da Fonseca R.N."/>
            <person name="Posnien N."/>
            <person name="Reuter R."/>
            <person name="Roth S."/>
            <person name="Savard J."/>
            <person name="Schinko J.B."/>
            <person name="Schmitt C."/>
            <person name="Schoppmeier M."/>
            <person name="Schroder R."/>
            <person name="Shippy T.D."/>
            <person name="Simonnet F."/>
            <person name="Marques-Souza H."/>
            <person name="Tautz D."/>
            <person name="Tomoyasu Y."/>
            <person name="Trauner J."/>
            <person name="Van der Zee M."/>
            <person name="Vervoort M."/>
            <person name="Wittkopp N."/>
            <person name="Wimmer E.A."/>
            <person name="Yang X."/>
            <person name="Jones A.K."/>
            <person name="Sattelle D.B."/>
            <person name="Ebert P.R."/>
            <person name="Nelson D."/>
            <person name="Scott J.G."/>
            <person name="Beeman R.W."/>
            <person name="Muthukrishnan S."/>
            <person name="Kramer K.J."/>
            <person name="Arakane Y."/>
            <person name="Beeman R.W."/>
            <person name="Zhu Q."/>
            <person name="Hogenkamp D."/>
            <person name="Dixit R."/>
            <person name="Oppert B."/>
            <person name="Jiang H."/>
            <person name="Zou Z."/>
            <person name="Marshall J."/>
            <person name="Elpidina E."/>
            <person name="Vinokurov K."/>
            <person name="Oppert C."/>
            <person name="Zou Z."/>
            <person name="Evans J."/>
            <person name="Lu Z."/>
            <person name="Zhao P."/>
            <person name="Sumathipala N."/>
            <person name="Altincicek B."/>
            <person name="Vilcinskas A."/>
            <person name="Williams M."/>
            <person name="Hultmark D."/>
            <person name="Hetru C."/>
            <person name="Jiang H."/>
            <person name="Grimmelikhuijzen C.J."/>
            <person name="Hauser F."/>
            <person name="Cazzamali G."/>
            <person name="Williamson M."/>
            <person name="Park Y."/>
            <person name="Li B."/>
            <person name="Tanaka Y."/>
            <person name="Predel R."/>
            <person name="Neupert S."/>
            <person name="Schachtner J."/>
            <person name="Verleyen P."/>
            <person name="Raible F."/>
            <person name="Bork P."/>
            <person name="Friedrich M."/>
            <person name="Walden K.K."/>
            <person name="Robertson H.M."/>
            <person name="Angeli S."/>
            <person name="Foret S."/>
            <person name="Bucher G."/>
            <person name="Schuetz S."/>
            <person name="Maleszka R."/>
            <person name="Wimmer E.A."/>
            <person name="Beeman R.W."/>
            <person name="Lorenzen M."/>
            <person name="Tomoyasu Y."/>
            <person name="Miller S.C."/>
            <person name="Grossmann D."/>
            <person name="Bucher G."/>
        </authorList>
    </citation>
    <scope>NUCLEOTIDE SEQUENCE [LARGE SCALE GENOMIC DNA]</scope>
    <source>
        <strain evidence="2 3">Georgia GA2</strain>
    </source>
</reference>
<name>D6WG11_TRICA</name>
<feature type="region of interest" description="Disordered" evidence="1">
    <location>
        <begin position="1"/>
        <end position="36"/>
    </location>
</feature>
<dbReference type="InParanoid" id="D6WG11"/>
<feature type="compositionally biased region" description="Gly residues" evidence="1">
    <location>
        <begin position="25"/>
        <end position="36"/>
    </location>
</feature>
<feature type="compositionally biased region" description="Low complexity" evidence="1">
    <location>
        <begin position="15"/>
        <end position="24"/>
    </location>
</feature>
<evidence type="ECO:0000313" key="2">
    <source>
        <dbReference type="EMBL" id="EFA00516.1"/>
    </source>
</evidence>
<evidence type="ECO:0000313" key="3">
    <source>
        <dbReference type="Proteomes" id="UP000007266"/>
    </source>
</evidence>
<organism evidence="2 3">
    <name type="scientific">Tribolium castaneum</name>
    <name type="common">Red flour beetle</name>
    <dbReference type="NCBI Taxonomy" id="7070"/>
    <lineage>
        <taxon>Eukaryota</taxon>
        <taxon>Metazoa</taxon>
        <taxon>Ecdysozoa</taxon>
        <taxon>Arthropoda</taxon>
        <taxon>Hexapoda</taxon>
        <taxon>Insecta</taxon>
        <taxon>Pterygota</taxon>
        <taxon>Neoptera</taxon>
        <taxon>Endopterygota</taxon>
        <taxon>Coleoptera</taxon>
        <taxon>Polyphaga</taxon>
        <taxon>Cucujiformia</taxon>
        <taxon>Tenebrionidae</taxon>
        <taxon>Tenebrionidae incertae sedis</taxon>
        <taxon>Tribolium</taxon>
    </lineage>
</organism>
<sequence length="97" mass="9461">MEETMAKAEPMSVTDGDGSVSHGDGSMGYGNGGGNSVGGDHWGRVHADLVGVLVRGGNGGMGYGYGGMGHGQGGHNGPVADDAGVGGADGHSEDYLQ</sequence>
<keyword evidence="3" id="KW-1185">Reference proteome</keyword>